<dbReference type="EMBL" id="MAJU01000031">
    <property type="protein sequence ID" value="OCH17010.1"/>
    <property type="molecule type" value="Genomic_DNA"/>
</dbReference>
<gene>
    <name evidence="1" type="ORF">A6E04_19340</name>
</gene>
<evidence type="ECO:0000313" key="1">
    <source>
        <dbReference type="EMBL" id="OCH17010.1"/>
    </source>
</evidence>
<organism evidence="1 2">
    <name type="scientific">Aliivibrio logei</name>
    <name type="common">Vibrio logei</name>
    <dbReference type="NCBI Taxonomy" id="688"/>
    <lineage>
        <taxon>Bacteria</taxon>
        <taxon>Pseudomonadati</taxon>
        <taxon>Pseudomonadota</taxon>
        <taxon>Gammaproteobacteria</taxon>
        <taxon>Vibrionales</taxon>
        <taxon>Vibrionaceae</taxon>
        <taxon>Aliivibrio</taxon>
    </lineage>
</organism>
<comment type="caution">
    <text evidence="1">The sequence shown here is derived from an EMBL/GenBank/DDBJ whole genome shotgun (WGS) entry which is preliminary data.</text>
</comment>
<dbReference type="AlphaFoldDB" id="A0A1B9NTN0"/>
<proteinExistence type="predicted"/>
<dbReference type="Proteomes" id="UP000093523">
    <property type="component" value="Unassembled WGS sequence"/>
</dbReference>
<name>A0A1B9NTN0_ALILO</name>
<accession>A0A1B9NTN0</accession>
<sequence>MLVNNVSVDNKNRLHWHHVSLLVYCSDGTTFSREAQINSTNPYVSKPVIERCRQQIINETELAESASIQAISYIGCMTDAEFFGKPTDGYAH</sequence>
<evidence type="ECO:0000313" key="2">
    <source>
        <dbReference type="Proteomes" id="UP000093523"/>
    </source>
</evidence>
<reference evidence="1 2" key="1">
    <citation type="submission" date="2016-06" db="EMBL/GenBank/DDBJ databases">
        <authorList>
            <person name="Kjaerup R.B."/>
            <person name="Dalgaard T.S."/>
            <person name="Juul-Madsen H.R."/>
        </authorList>
    </citation>
    <scope>NUCLEOTIDE SEQUENCE [LARGE SCALE GENOMIC DNA]</scope>
    <source>
        <strain evidence="1 2">1S159</strain>
    </source>
</reference>
<protein>
    <submittedName>
        <fullName evidence="1">Uncharacterized protein</fullName>
    </submittedName>
</protein>